<dbReference type="PANTHER" id="PTHR36035:SF1">
    <property type="entry name" value="PROTEIN DISULFIDE-ISOMERASE SCO2"/>
    <property type="match status" value="1"/>
</dbReference>
<name>A0A8S0UHH9_OLEEU</name>
<dbReference type="EMBL" id="CACTIH010007742">
    <property type="protein sequence ID" value="CAA3017793.1"/>
    <property type="molecule type" value="Genomic_DNA"/>
</dbReference>
<gene>
    <name evidence="3" type="ORF">OLEA9_A083622</name>
</gene>
<dbReference type="GO" id="GO:0016020">
    <property type="term" value="C:membrane"/>
    <property type="evidence" value="ECO:0007669"/>
    <property type="project" value="UniProtKB-SubCell"/>
</dbReference>
<comment type="subcellular location">
    <subcellularLocation>
        <location evidence="1">Membrane</location>
        <topology evidence="1">Single-pass membrane protein</topology>
    </subcellularLocation>
</comment>
<evidence type="ECO:0000256" key="1">
    <source>
        <dbReference type="ARBA" id="ARBA00004167"/>
    </source>
</evidence>
<organism evidence="3 4">
    <name type="scientific">Olea europaea subsp. europaea</name>
    <dbReference type="NCBI Taxonomy" id="158383"/>
    <lineage>
        <taxon>Eukaryota</taxon>
        <taxon>Viridiplantae</taxon>
        <taxon>Streptophyta</taxon>
        <taxon>Embryophyta</taxon>
        <taxon>Tracheophyta</taxon>
        <taxon>Spermatophyta</taxon>
        <taxon>Magnoliopsida</taxon>
        <taxon>eudicotyledons</taxon>
        <taxon>Gunneridae</taxon>
        <taxon>Pentapetalae</taxon>
        <taxon>asterids</taxon>
        <taxon>lamiids</taxon>
        <taxon>Lamiales</taxon>
        <taxon>Oleaceae</taxon>
        <taxon>Oleeae</taxon>
        <taxon>Olea</taxon>
    </lineage>
</organism>
<dbReference type="InterPro" id="IPR032675">
    <property type="entry name" value="LRR_dom_sf"/>
</dbReference>
<dbReference type="OrthoDB" id="2018364at2759"/>
<dbReference type="Gramene" id="OE9A083622T1">
    <property type="protein sequence ID" value="OE9A083622C1"/>
    <property type="gene ID" value="OE9A083622"/>
</dbReference>
<dbReference type="PANTHER" id="PTHR36035">
    <property type="entry name" value="PROTEIN DISULFIDE-ISOMERASE SCO2"/>
    <property type="match status" value="1"/>
</dbReference>
<dbReference type="SUPFAM" id="SSF52058">
    <property type="entry name" value="L domain-like"/>
    <property type="match status" value="1"/>
</dbReference>
<sequence length="585" mass="64855">MEDLMEERNRQFFIRLLMAQSGALRIPQRIMPRGWGSSPSVIIVAHNKYLSICLARNDHTVSSPFISAIEVHRLDDSLYNSTDFKKYAMVTLARNSFGLGGHIIGLYVFQMTILIDTDILLWTKIPFLMSHSNVSSSTFWNIPPPRAFATALTTSWGKILTVKWPPFFLPARRYYVPPYFQDNRTPSPLSWRVFDIHVNNETFYSNLNVTTDGVTVSGTEWPLTGHTEISLIPRDDMPVGPLINAGENFQLLALGGRRLNSPRVASEIIKLFELCKGLVGDPCLPRGNPWTGVTCSNGKSIRICVTQNLTGYGLSTSLPKCISKLTGLKHLWFGCNILSGTIPDMSGPNNQLQGSVPTKSLGEFPNLHEVLLQNNKLHGNIQTSLTKKDGVNLNSISPLPKPLPAFPVLCPPPPPTTAFRCQATAKNTFPLWLFNLTAASDAAGRIGQRLSDNIRATTTSNINGKNSKINAKEKWSRDSESYLTDDGDALPLPMTYPGSSPVSPEEIDKRLRCEPEIEDCKPMVYEWTGVCRSCQGTGLVSYYNKRGKETICKCIPCMGIGYVQKITARNDIDVMEDLDSNGKPP</sequence>
<reference evidence="3 4" key="1">
    <citation type="submission" date="2019-12" db="EMBL/GenBank/DDBJ databases">
        <authorList>
            <person name="Alioto T."/>
            <person name="Alioto T."/>
            <person name="Gomez Garrido J."/>
        </authorList>
    </citation>
    <scope>NUCLEOTIDE SEQUENCE [LARGE SCALE GENOMIC DNA]</scope>
</reference>
<keyword evidence="4" id="KW-1185">Reference proteome</keyword>
<comment type="caution">
    <text evidence="3">The sequence shown here is derived from an EMBL/GenBank/DDBJ whole genome shotgun (WGS) entry which is preliminary data.</text>
</comment>
<feature type="domain" description="Malectin-like" evidence="2">
    <location>
        <begin position="41"/>
        <end position="250"/>
    </location>
</feature>
<protein>
    <recommendedName>
        <fullName evidence="2">Malectin-like domain-containing protein</fullName>
    </recommendedName>
</protein>
<dbReference type="Pfam" id="PF12819">
    <property type="entry name" value="Malectin_like"/>
    <property type="match status" value="1"/>
</dbReference>
<accession>A0A8S0UHH9</accession>
<dbReference type="Gene3D" id="3.80.10.10">
    <property type="entry name" value="Ribonuclease Inhibitor"/>
    <property type="match status" value="1"/>
</dbReference>
<evidence type="ECO:0000313" key="4">
    <source>
        <dbReference type="Proteomes" id="UP000594638"/>
    </source>
</evidence>
<evidence type="ECO:0000313" key="3">
    <source>
        <dbReference type="EMBL" id="CAA3017793.1"/>
    </source>
</evidence>
<evidence type="ECO:0000259" key="2">
    <source>
        <dbReference type="Pfam" id="PF12819"/>
    </source>
</evidence>
<dbReference type="AlphaFoldDB" id="A0A8S0UHH9"/>
<proteinExistence type="predicted"/>
<dbReference type="InterPro" id="IPR024788">
    <property type="entry name" value="Malectin-like_Carb-bd_dom"/>
</dbReference>
<dbReference type="InterPro" id="IPR037477">
    <property type="entry name" value="SCO2"/>
</dbReference>
<dbReference type="Proteomes" id="UP000594638">
    <property type="component" value="Unassembled WGS sequence"/>
</dbReference>